<dbReference type="GO" id="GO:0006644">
    <property type="term" value="P:phospholipid metabolic process"/>
    <property type="evidence" value="ECO:0007669"/>
    <property type="project" value="TreeGrafter"/>
</dbReference>
<reference evidence="1" key="1">
    <citation type="submission" date="2022-08" db="UniProtKB">
        <authorList>
            <consortium name="EnsemblMetazoa"/>
        </authorList>
    </citation>
    <scope>IDENTIFICATION</scope>
    <source>
        <strain evidence="1">Israel</strain>
    </source>
</reference>
<evidence type="ECO:0000313" key="1">
    <source>
        <dbReference type="EnsemblMetazoa" id="PPAI001456-PA"/>
    </source>
</evidence>
<proteinExistence type="predicted"/>
<keyword evidence="2" id="KW-1185">Reference proteome</keyword>
<name>A0A1B0D283_PHLPP</name>
<organism evidence="1 2">
    <name type="scientific">Phlebotomus papatasi</name>
    <name type="common">Sandfly</name>
    <dbReference type="NCBI Taxonomy" id="29031"/>
    <lineage>
        <taxon>Eukaryota</taxon>
        <taxon>Metazoa</taxon>
        <taxon>Ecdysozoa</taxon>
        <taxon>Arthropoda</taxon>
        <taxon>Hexapoda</taxon>
        <taxon>Insecta</taxon>
        <taxon>Pterygota</taxon>
        <taxon>Neoptera</taxon>
        <taxon>Endopterygota</taxon>
        <taxon>Diptera</taxon>
        <taxon>Nematocera</taxon>
        <taxon>Psychodoidea</taxon>
        <taxon>Psychodidae</taxon>
        <taxon>Phlebotomus</taxon>
        <taxon>Phlebotomus</taxon>
    </lineage>
</organism>
<dbReference type="VEuPathDB" id="VectorBase:PPAI001456"/>
<dbReference type="PANTHER" id="PTHR21325:SF31">
    <property type="entry name" value="GH22081P-RELATED"/>
    <property type="match status" value="1"/>
</dbReference>
<dbReference type="InterPro" id="IPR038885">
    <property type="entry name" value="PLB1"/>
</dbReference>
<evidence type="ECO:0008006" key="3">
    <source>
        <dbReference type="Google" id="ProtNLM"/>
    </source>
</evidence>
<dbReference type="GO" id="GO:0004620">
    <property type="term" value="F:phospholipase activity"/>
    <property type="evidence" value="ECO:0007669"/>
    <property type="project" value="InterPro"/>
</dbReference>
<dbReference type="EnsemblMetazoa" id="PPAI001456-RA">
    <property type="protein sequence ID" value="PPAI001456-PA"/>
    <property type="gene ID" value="PPAI001456"/>
</dbReference>
<dbReference type="PANTHER" id="PTHR21325">
    <property type="entry name" value="PHOSPHOLIPASE B, PLB1"/>
    <property type="match status" value="1"/>
</dbReference>
<dbReference type="VEuPathDB" id="VectorBase:PPAPM1_005449"/>
<protein>
    <recommendedName>
        <fullName evidence="3">Phospholipase B1, membrane-associated-like</fullName>
    </recommendedName>
</protein>
<dbReference type="AlphaFoldDB" id="A0A1B0D283"/>
<evidence type="ECO:0000313" key="2">
    <source>
        <dbReference type="Proteomes" id="UP000092462"/>
    </source>
</evidence>
<dbReference type="EMBL" id="AJVK01022605">
    <property type="status" value="NOT_ANNOTATED_CDS"/>
    <property type="molecule type" value="Genomic_DNA"/>
</dbReference>
<dbReference type="SUPFAM" id="SSF52266">
    <property type="entry name" value="SGNH hydrolase"/>
    <property type="match status" value="1"/>
</dbReference>
<sequence length="146" mass="17679">MKVLMRFRGKPAQCIAAHRIECPCLFSDQRERFRNFYIEIMDAWKRREKEVINREEFHNKTDFTVNLQPFTDKLWIPMNKDGNTDFSYMSVDCFHFSQKGYARATNALWNNLLEPFNNKTQLWKQEFEDFKCPTEERPFLTTKMNS</sequence>
<dbReference type="Proteomes" id="UP000092462">
    <property type="component" value="Unassembled WGS sequence"/>
</dbReference>
<accession>A0A1B0D283</accession>